<gene>
    <name evidence="2" type="ORF">GCM10010991_32060</name>
</gene>
<dbReference type="RefSeq" id="WP_188781604.1">
    <property type="nucleotide sequence ID" value="NZ_BMLP01000008.1"/>
</dbReference>
<accession>A0A917YMH9</accession>
<dbReference type="AlphaFoldDB" id="A0A917YMH9"/>
<dbReference type="EMBL" id="BMLP01000008">
    <property type="protein sequence ID" value="GGO37054.1"/>
    <property type="molecule type" value="Genomic_DNA"/>
</dbReference>
<name>A0A917YMH9_9RHOB</name>
<keyword evidence="3" id="KW-1185">Reference proteome</keyword>
<sequence>MGKSNMDLSELLAKHEQGNFLSGMAEAVHQLIMEADVGGLIRAPPRPLRDIHAPNVAQFGTAASSRLNPNFCSDGNGALHRSGRPDGRRVYDAGE</sequence>
<evidence type="ECO:0008006" key="4">
    <source>
        <dbReference type="Google" id="ProtNLM"/>
    </source>
</evidence>
<feature type="region of interest" description="Disordered" evidence="1">
    <location>
        <begin position="74"/>
        <end position="95"/>
    </location>
</feature>
<dbReference type="Proteomes" id="UP000598196">
    <property type="component" value="Unassembled WGS sequence"/>
</dbReference>
<organism evidence="2 3">
    <name type="scientific">Gemmobacter aquaticus</name>
    <dbReference type="NCBI Taxonomy" id="490185"/>
    <lineage>
        <taxon>Bacteria</taxon>
        <taxon>Pseudomonadati</taxon>
        <taxon>Pseudomonadota</taxon>
        <taxon>Alphaproteobacteria</taxon>
        <taxon>Rhodobacterales</taxon>
        <taxon>Paracoccaceae</taxon>
        <taxon>Gemmobacter</taxon>
    </lineage>
</organism>
<proteinExistence type="predicted"/>
<feature type="compositionally biased region" description="Basic and acidic residues" evidence="1">
    <location>
        <begin position="83"/>
        <end position="95"/>
    </location>
</feature>
<comment type="caution">
    <text evidence="2">The sequence shown here is derived from an EMBL/GenBank/DDBJ whole genome shotgun (WGS) entry which is preliminary data.</text>
</comment>
<evidence type="ECO:0000313" key="2">
    <source>
        <dbReference type="EMBL" id="GGO37054.1"/>
    </source>
</evidence>
<protein>
    <recommendedName>
        <fullName evidence="4">Transposase, Mutator family</fullName>
    </recommendedName>
</protein>
<evidence type="ECO:0000313" key="3">
    <source>
        <dbReference type="Proteomes" id="UP000598196"/>
    </source>
</evidence>
<evidence type="ECO:0000256" key="1">
    <source>
        <dbReference type="SAM" id="MobiDB-lite"/>
    </source>
</evidence>
<reference evidence="2 3" key="1">
    <citation type="journal article" date="2014" name="Int. J. Syst. Evol. Microbiol.">
        <title>Complete genome sequence of Corynebacterium casei LMG S-19264T (=DSM 44701T), isolated from a smear-ripened cheese.</title>
        <authorList>
            <consortium name="US DOE Joint Genome Institute (JGI-PGF)"/>
            <person name="Walter F."/>
            <person name="Albersmeier A."/>
            <person name="Kalinowski J."/>
            <person name="Ruckert C."/>
        </authorList>
    </citation>
    <scope>NUCLEOTIDE SEQUENCE [LARGE SCALE GENOMIC DNA]</scope>
    <source>
        <strain evidence="2 3">CGMCC 1.7029</strain>
    </source>
</reference>